<gene>
    <name evidence="2" type="ORF">C7212DRAFT_289880</name>
</gene>
<organism evidence="2 3">
    <name type="scientific">Tuber magnatum</name>
    <name type="common">white Piedmont truffle</name>
    <dbReference type="NCBI Taxonomy" id="42249"/>
    <lineage>
        <taxon>Eukaryota</taxon>
        <taxon>Fungi</taxon>
        <taxon>Dikarya</taxon>
        <taxon>Ascomycota</taxon>
        <taxon>Pezizomycotina</taxon>
        <taxon>Pezizomycetes</taxon>
        <taxon>Pezizales</taxon>
        <taxon>Tuberaceae</taxon>
        <taxon>Tuber</taxon>
    </lineage>
</organism>
<feature type="region of interest" description="Disordered" evidence="1">
    <location>
        <begin position="49"/>
        <end position="155"/>
    </location>
</feature>
<feature type="compositionally biased region" description="Low complexity" evidence="1">
    <location>
        <begin position="67"/>
        <end position="80"/>
    </location>
</feature>
<dbReference type="EMBL" id="PYWC01000001">
    <property type="protein sequence ID" value="PWW80846.1"/>
    <property type="molecule type" value="Genomic_DNA"/>
</dbReference>
<dbReference type="AlphaFoldDB" id="A0A317T5U1"/>
<feature type="compositionally biased region" description="Acidic residues" evidence="1">
    <location>
        <begin position="119"/>
        <end position="128"/>
    </location>
</feature>
<sequence length="155" mass="17194">MADAEETGDEDDAWISVNKGKGKEKEIETNDDVPISRAVNKGLKLVIGGWKSTPGRAHEEEKTPMVKKSIGKIGKASGRKIGPGERMMMVKDGEMAPSGSASRVPTPPIIPPEESAKEETEEEEDEDEKADRKRRQLQRELEAKKKAPVKKKRKF</sequence>
<evidence type="ECO:0000256" key="1">
    <source>
        <dbReference type="SAM" id="MobiDB-lite"/>
    </source>
</evidence>
<evidence type="ECO:0000313" key="3">
    <source>
        <dbReference type="Proteomes" id="UP000246991"/>
    </source>
</evidence>
<feature type="compositionally biased region" description="Acidic residues" evidence="1">
    <location>
        <begin position="1"/>
        <end position="13"/>
    </location>
</feature>
<evidence type="ECO:0000313" key="2">
    <source>
        <dbReference type="EMBL" id="PWW80846.1"/>
    </source>
</evidence>
<proteinExistence type="predicted"/>
<name>A0A317T5U1_9PEZI</name>
<keyword evidence="3" id="KW-1185">Reference proteome</keyword>
<dbReference type="OrthoDB" id="10411257at2759"/>
<reference evidence="2 3" key="1">
    <citation type="submission" date="2018-03" db="EMBL/GenBank/DDBJ databases">
        <title>Genomes of Pezizomycetes fungi and the evolution of truffles.</title>
        <authorList>
            <person name="Murat C."/>
            <person name="Payen T."/>
            <person name="Noel B."/>
            <person name="Kuo A."/>
            <person name="Martin F.M."/>
        </authorList>
    </citation>
    <scope>NUCLEOTIDE SEQUENCE [LARGE SCALE GENOMIC DNA]</scope>
    <source>
        <strain evidence="2">091103-1</strain>
    </source>
</reference>
<comment type="caution">
    <text evidence="2">The sequence shown here is derived from an EMBL/GenBank/DDBJ whole genome shotgun (WGS) entry which is preliminary data.</text>
</comment>
<feature type="compositionally biased region" description="Basic residues" evidence="1">
    <location>
        <begin position="146"/>
        <end position="155"/>
    </location>
</feature>
<protein>
    <submittedName>
        <fullName evidence="2">Uncharacterized protein</fullName>
    </submittedName>
</protein>
<dbReference type="Proteomes" id="UP000246991">
    <property type="component" value="Unassembled WGS sequence"/>
</dbReference>
<accession>A0A317T5U1</accession>
<dbReference type="STRING" id="42249.A0A317T5U1"/>
<feature type="region of interest" description="Disordered" evidence="1">
    <location>
        <begin position="1"/>
        <end position="29"/>
    </location>
</feature>